<dbReference type="InterPro" id="IPR006680">
    <property type="entry name" value="Amidohydro-rel"/>
</dbReference>
<dbReference type="AlphaFoldDB" id="A0A918W7W3"/>
<proteinExistence type="predicted"/>
<dbReference type="InterPro" id="IPR032466">
    <property type="entry name" value="Metal_Hydrolase"/>
</dbReference>
<dbReference type="SUPFAM" id="SSF51556">
    <property type="entry name" value="Metallo-dependent hydrolases"/>
    <property type="match status" value="1"/>
</dbReference>
<keyword evidence="1" id="KW-0732">Signal</keyword>
<dbReference type="Proteomes" id="UP000646426">
    <property type="component" value="Unassembled WGS sequence"/>
</dbReference>
<dbReference type="EMBL" id="BMYD01000002">
    <property type="protein sequence ID" value="GHA78826.1"/>
    <property type="molecule type" value="Genomic_DNA"/>
</dbReference>
<dbReference type="RefSeq" id="WP_189455063.1">
    <property type="nucleotide sequence ID" value="NZ_BMYD01000002.1"/>
</dbReference>
<dbReference type="InterPro" id="IPR011059">
    <property type="entry name" value="Metal-dep_hydrolase_composite"/>
</dbReference>
<name>A0A918W7W3_9GAMM</name>
<feature type="domain" description="Amidohydrolase-related" evidence="2">
    <location>
        <begin position="296"/>
        <end position="646"/>
    </location>
</feature>
<keyword evidence="4" id="KW-1185">Reference proteome</keyword>
<accession>A0A918W7W3</accession>
<comment type="caution">
    <text evidence="3">The sequence shown here is derived from an EMBL/GenBank/DDBJ whole genome shotgun (WGS) entry which is preliminary data.</text>
</comment>
<reference evidence="3" key="1">
    <citation type="journal article" date="2014" name="Int. J. Syst. Evol. Microbiol.">
        <title>Complete genome sequence of Corynebacterium casei LMG S-19264T (=DSM 44701T), isolated from a smear-ripened cheese.</title>
        <authorList>
            <consortium name="US DOE Joint Genome Institute (JGI-PGF)"/>
            <person name="Walter F."/>
            <person name="Albersmeier A."/>
            <person name="Kalinowski J."/>
            <person name="Ruckert C."/>
        </authorList>
    </citation>
    <scope>NUCLEOTIDE SEQUENCE</scope>
    <source>
        <strain evidence="3">KCTC 23077</strain>
    </source>
</reference>
<sequence>MKTTVVLFAAALIGSQITAAHADETFTVIRGGSNVGHLKVDEDADTVRIDYDYKSNGRGPTMVEELRLGPDGLPRSWTISGATTFGSKVSERFEQAGSKATWTDSVGSGSATVTEPSLYVGQGASPWALGMYARALLADADKTMPTLPGGSIRVEPGETMSVSGKGGTIQVRAHAISGIDLNPSYVLLDQDNELFAYIAPAFIVIREGFESEEQRLRDVAAQLATKRFESIQKQTAHRFEAPLRIRNVRVFDPKTLALTAPVSVRVEGERITGVDPLDVASVPGEVVIEGAGGTLVPGLMDMHGHVSQDAALLNIAAGVTTMRDMGNDNAVLDKLIERIEAGTIAGPRIVRSGMIEGKSPFNTSNGILVENLKQALDAVRWYADRDYWQVKLYNSMKPEYAKPVVAEAHRLGLRVAGHVPAFANADAMVEAGFDELTHINQILLGWVLEPNEDTRTLLRLTALRRLPPLDLQSERVQRTIGLIAKNNVAVEPTIGIHEFLLLNRDGQTPAGMADYIDHLPVGAQRDAKRAWSDMSAPGDAEAYRGAYAKLLDTLRMMRERGIQLIPGTDTGGALTFHRELELFQQIGFSAPEALKLATLDMARYLGRGDSLGSIEAGKLADFFLVPGDPTQDLKAIKKISMVVSDGVTYFPSEIYPHFGVTPFADAPTVALPKRTQSGGAD</sequence>
<dbReference type="InterPro" id="IPR051781">
    <property type="entry name" value="Metallo-dep_Hydrolase"/>
</dbReference>
<evidence type="ECO:0000313" key="4">
    <source>
        <dbReference type="Proteomes" id="UP000646426"/>
    </source>
</evidence>
<dbReference type="GO" id="GO:0016810">
    <property type="term" value="F:hydrolase activity, acting on carbon-nitrogen (but not peptide) bonds"/>
    <property type="evidence" value="ECO:0007669"/>
    <property type="project" value="InterPro"/>
</dbReference>
<dbReference type="SUPFAM" id="SSF51338">
    <property type="entry name" value="Composite domain of metallo-dependent hydrolases"/>
    <property type="match status" value="1"/>
</dbReference>
<feature type="signal peptide" evidence="1">
    <location>
        <begin position="1"/>
        <end position="22"/>
    </location>
</feature>
<dbReference type="PANTHER" id="PTHR43135">
    <property type="entry name" value="ALPHA-D-RIBOSE 1-METHYLPHOSPHONATE 5-TRIPHOSPHATE DIPHOSPHATASE"/>
    <property type="match status" value="1"/>
</dbReference>
<dbReference type="Pfam" id="PF01979">
    <property type="entry name" value="Amidohydro_1"/>
    <property type="match status" value="1"/>
</dbReference>
<dbReference type="Gene3D" id="2.30.40.10">
    <property type="entry name" value="Urease, subunit C, domain 1"/>
    <property type="match status" value="1"/>
</dbReference>
<protein>
    <recommendedName>
        <fullName evidence="2">Amidohydrolase-related domain-containing protein</fullName>
    </recommendedName>
</protein>
<reference evidence="3" key="2">
    <citation type="submission" date="2020-09" db="EMBL/GenBank/DDBJ databases">
        <authorList>
            <person name="Sun Q."/>
            <person name="Kim S."/>
        </authorList>
    </citation>
    <scope>NUCLEOTIDE SEQUENCE</scope>
    <source>
        <strain evidence="3">KCTC 23077</strain>
    </source>
</reference>
<gene>
    <name evidence="3" type="ORF">GCM10007067_15300</name>
</gene>
<organism evidence="3 4">
    <name type="scientific">Cognatilysobacter bugurensis</name>
    <dbReference type="NCBI Taxonomy" id="543356"/>
    <lineage>
        <taxon>Bacteria</taxon>
        <taxon>Pseudomonadati</taxon>
        <taxon>Pseudomonadota</taxon>
        <taxon>Gammaproteobacteria</taxon>
        <taxon>Lysobacterales</taxon>
        <taxon>Lysobacteraceae</taxon>
        <taxon>Cognatilysobacter</taxon>
    </lineage>
</organism>
<evidence type="ECO:0000256" key="1">
    <source>
        <dbReference type="SAM" id="SignalP"/>
    </source>
</evidence>
<feature type="chain" id="PRO_5036812160" description="Amidohydrolase-related domain-containing protein" evidence="1">
    <location>
        <begin position="23"/>
        <end position="681"/>
    </location>
</feature>
<dbReference type="PANTHER" id="PTHR43135:SF3">
    <property type="entry name" value="ALPHA-D-RIBOSE 1-METHYLPHOSPHONATE 5-TRIPHOSPHATE DIPHOSPHATASE"/>
    <property type="match status" value="1"/>
</dbReference>
<dbReference type="Gene3D" id="3.20.20.140">
    <property type="entry name" value="Metal-dependent hydrolases"/>
    <property type="match status" value="1"/>
</dbReference>
<evidence type="ECO:0000313" key="3">
    <source>
        <dbReference type="EMBL" id="GHA78826.1"/>
    </source>
</evidence>
<evidence type="ECO:0000259" key="2">
    <source>
        <dbReference type="Pfam" id="PF01979"/>
    </source>
</evidence>